<dbReference type="PIRSF" id="PIRSF002741">
    <property type="entry name" value="MppA"/>
    <property type="match status" value="1"/>
</dbReference>
<dbReference type="Pfam" id="PF00496">
    <property type="entry name" value="SBP_bac_5"/>
    <property type="match status" value="1"/>
</dbReference>
<keyword evidence="4" id="KW-1185">Reference proteome</keyword>
<dbReference type="Gene3D" id="3.40.190.10">
    <property type="entry name" value="Periplasmic binding protein-like II"/>
    <property type="match status" value="1"/>
</dbReference>
<dbReference type="InterPro" id="IPR030678">
    <property type="entry name" value="Peptide/Ni-bd"/>
</dbReference>
<dbReference type="EMBL" id="SMCR01000002">
    <property type="protein sequence ID" value="TCV98949.1"/>
    <property type="molecule type" value="Genomic_DNA"/>
</dbReference>
<sequence>MPRGNPRQRSTLAQQTVVSRCNVLRGDMQKLLQGALLWTAMTVAHAGVPTVHGLSLYDQPALPADFTHFPYVNPDAPKGGTLTRSVVGSFDSTNPMIILGTAARGMSYLGSSLVYDTLLTEDADEPFSGYGLVASGIRLDASRRWVEFDINPAARFSDGHPLTAQDVKFSFELLRSSGMPLYRSYYADVVSVTLPQPNTIRFDFAPHNSRELPLILGQFPILPQHIWQRREFTKPTLQIPVGSGPYRLIAVNPGARVIYQRNEDYWARDLPVNRGRFNPQRIIYDYYRDDSVALEAFLAGQVDYRLESSAARWENDYRGPAMQSGAIRKITLARGNPAALAAWVLNLRRPLFQDRRLREALNLAFDFDTINRLFFYGSYQRTASFFDESEMAASALPSGKEREILASLGDSIPTSIMHTPLPSDNMADGRQRLAQALEILMTAGYTLHKNQLFTPAGRPVNFELLISDGRLQRAALPYLKNLSRIGIHAGIKLIDNAQYQVRLRHYDYDAIYDTFGQSNSPGNEQRYYWKSEYADVPHSHNTPGIRNPAVDSLVEILIRADSRDLLVASARALDRVLRFNHYLVPLYHASGIHFAYWQQVKMPRKSPRYGIDMDAWWIDPNAQ</sequence>
<gene>
    <name evidence="3" type="ORF">EDC52_102272</name>
</gene>
<feature type="domain" description="Solute-binding protein family 5" evidence="2">
    <location>
        <begin position="137"/>
        <end position="532"/>
    </location>
</feature>
<dbReference type="Proteomes" id="UP000295719">
    <property type="component" value="Unassembled WGS sequence"/>
</dbReference>
<keyword evidence="1" id="KW-0732">Signal</keyword>
<dbReference type="AlphaFoldDB" id="A0A4R3Z4P0"/>
<dbReference type="GO" id="GO:0015833">
    <property type="term" value="P:peptide transport"/>
    <property type="evidence" value="ECO:0007669"/>
    <property type="project" value="TreeGrafter"/>
</dbReference>
<accession>A0A4R3Z4P0</accession>
<reference evidence="3 4" key="1">
    <citation type="submission" date="2019-03" db="EMBL/GenBank/DDBJ databases">
        <title>Genomic Encyclopedia of Type Strains, Phase IV (KMG-IV): sequencing the most valuable type-strain genomes for metagenomic binning, comparative biology and taxonomic classification.</title>
        <authorList>
            <person name="Goeker M."/>
        </authorList>
    </citation>
    <scope>NUCLEOTIDE SEQUENCE [LARGE SCALE GENOMIC DNA]</scope>
    <source>
        <strain evidence="3 4">DSM 19580</strain>
    </source>
</reference>
<dbReference type="InterPro" id="IPR000914">
    <property type="entry name" value="SBP_5_dom"/>
</dbReference>
<name>A0A4R3Z4P0_9GAMM</name>
<dbReference type="Gene3D" id="3.10.105.10">
    <property type="entry name" value="Dipeptide-binding Protein, Domain 3"/>
    <property type="match status" value="1"/>
</dbReference>
<dbReference type="RefSeq" id="WP_230467965.1">
    <property type="nucleotide sequence ID" value="NZ_SMCR01000002.1"/>
</dbReference>
<dbReference type="CDD" id="cd08497">
    <property type="entry name" value="MbnE-like"/>
    <property type="match status" value="1"/>
</dbReference>
<evidence type="ECO:0000313" key="4">
    <source>
        <dbReference type="Proteomes" id="UP000295719"/>
    </source>
</evidence>
<comment type="caution">
    <text evidence="3">The sequence shown here is derived from an EMBL/GenBank/DDBJ whole genome shotgun (WGS) entry which is preliminary data.</text>
</comment>
<dbReference type="PANTHER" id="PTHR30290:SF64">
    <property type="entry name" value="ABC TRANSPORTER PERIPLASMIC BINDING PROTEIN"/>
    <property type="match status" value="1"/>
</dbReference>
<proteinExistence type="predicted"/>
<dbReference type="GO" id="GO:0043190">
    <property type="term" value="C:ATP-binding cassette (ABC) transporter complex"/>
    <property type="evidence" value="ECO:0007669"/>
    <property type="project" value="InterPro"/>
</dbReference>
<evidence type="ECO:0000313" key="3">
    <source>
        <dbReference type="EMBL" id="TCV98949.1"/>
    </source>
</evidence>
<evidence type="ECO:0000259" key="2">
    <source>
        <dbReference type="Pfam" id="PF00496"/>
    </source>
</evidence>
<protein>
    <submittedName>
        <fullName evidence="3">Microcin C transport system substrate-binding protein</fullName>
    </submittedName>
</protein>
<dbReference type="GO" id="GO:0030288">
    <property type="term" value="C:outer membrane-bounded periplasmic space"/>
    <property type="evidence" value="ECO:0007669"/>
    <property type="project" value="TreeGrafter"/>
</dbReference>
<dbReference type="PANTHER" id="PTHR30290">
    <property type="entry name" value="PERIPLASMIC BINDING COMPONENT OF ABC TRANSPORTER"/>
    <property type="match status" value="1"/>
</dbReference>
<evidence type="ECO:0000256" key="1">
    <source>
        <dbReference type="ARBA" id="ARBA00022729"/>
    </source>
</evidence>
<dbReference type="GO" id="GO:0042884">
    <property type="term" value="P:microcin transport"/>
    <property type="evidence" value="ECO:0007669"/>
    <property type="project" value="TreeGrafter"/>
</dbReference>
<dbReference type="InterPro" id="IPR039424">
    <property type="entry name" value="SBP_5"/>
</dbReference>
<dbReference type="SUPFAM" id="SSF53850">
    <property type="entry name" value="Periplasmic binding protein-like II"/>
    <property type="match status" value="1"/>
</dbReference>
<organism evidence="3 4">
    <name type="scientific">Biostraticola tofi</name>
    <dbReference type="NCBI Taxonomy" id="466109"/>
    <lineage>
        <taxon>Bacteria</taxon>
        <taxon>Pseudomonadati</taxon>
        <taxon>Pseudomonadota</taxon>
        <taxon>Gammaproteobacteria</taxon>
        <taxon>Enterobacterales</taxon>
        <taxon>Bruguierivoracaceae</taxon>
        <taxon>Biostraticola</taxon>
    </lineage>
</organism>
<dbReference type="GO" id="GO:1904680">
    <property type="term" value="F:peptide transmembrane transporter activity"/>
    <property type="evidence" value="ECO:0007669"/>
    <property type="project" value="TreeGrafter"/>
</dbReference>